<proteinExistence type="predicted"/>
<protein>
    <recommendedName>
        <fullName evidence="3">Small CPxCG-related zinc finger protein</fullName>
    </recommendedName>
</protein>
<organism evidence="1 2">
    <name type="scientific">Streptomyces maoxianensis</name>
    <dbReference type="NCBI Taxonomy" id="1459942"/>
    <lineage>
        <taxon>Bacteria</taxon>
        <taxon>Bacillati</taxon>
        <taxon>Actinomycetota</taxon>
        <taxon>Actinomycetes</taxon>
        <taxon>Kitasatosporales</taxon>
        <taxon>Streptomycetaceae</taxon>
        <taxon>Streptomyces</taxon>
    </lineage>
</organism>
<comment type="caution">
    <text evidence="1">The sequence shown here is derived from an EMBL/GenBank/DDBJ whole genome shotgun (WGS) entry which is preliminary data.</text>
</comment>
<sequence length="47" mass="5140">MTTGAHPHAPAPHANIDLARYCDECRGWGSVVNDGRYELCPVCQTPE</sequence>
<accession>A0ABV9GAY7</accession>
<dbReference type="EMBL" id="JBHSFE010000016">
    <property type="protein sequence ID" value="MFC4610285.1"/>
    <property type="molecule type" value="Genomic_DNA"/>
</dbReference>
<evidence type="ECO:0008006" key="3">
    <source>
        <dbReference type="Google" id="ProtNLM"/>
    </source>
</evidence>
<gene>
    <name evidence="1" type="ORF">ACFO9E_21075</name>
</gene>
<dbReference type="Proteomes" id="UP001595993">
    <property type="component" value="Unassembled WGS sequence"/>
</dbReference>
<reference evidence="2" key="1">
    <citation type="journal article" date="2019" name="Int. J. Syst. Evol. Microbiol.">
        <title>The Global Catalogue of Microorganisms (GCM) 10K type strain sequencing project: providing services to taxonomists for standard genome sequencing and annotation.</title>
        <authorList>
            <consortium name="The Broad Institute Genomics Platform"/>
            <consortium name="The Broad Institute Genome Sequencing Center for Infectious Disease"/>
            <person name="Wu L."/>
            <person name="Ma J."/>
        </authorList>
    </citation>
    <scope>NUCLEOTIDE SEQUENCE [LARGE SCALE GENOMIC DNA]</scope>
    <source>
        <strain evidence="2">CGMCC 4.7139</strain>
    </source>
</reference>
<dbReference type="RefSeq" id="WP_381198102.1">
    <property type="nucleotide sequence ID" value="NZ_JBHSFE010000016.1"/>
</dbReference>
<name>A0ABV9GAY7_9ACTN</name>
<evidence type="ECO:0000313" key="2">
    <source>
        <dbReference type="Proteomes" id="UP001595993"/>
    </source>
</evidence>
<evidence type="ECO:0000313" key="1">
    <source>
        <dbReference type="EMBL" id="MFC4610285.1"/>
    </source>
</evidence>
<keyword evidence="2" id="KW-1185">Reference proteome</keyword>